<gene>
    <name evidence="2" type="ORF">SAMN02745132_02506</name>
</gene>
<reference evidence="3" key="1">
    <citation type="submission" date="2017-02" db="EMBL/GenBank/DDBJ databases">
        <authorList>
            <person name="Varghese N."/>
            <person name="Submissions S."/>
        </authorList>
    </citation>
    <scope>NUCLEOTIDE SEQUENCE [LARGE SCALE GENOMIC DNA]</scope>
    <source>
        <strain evidence="3">DSM 22720</strain>
    </source>
</reference>
<keyword evidence="1" id="KW-0812">Transmembrane</keyword>
<dbReference type="Proteomes" id="UP000190162">
    <property type="component" value="Unassembled WGS sequence"/>
</dbReference>
<sequence>MNITYQDLYWGARYHLKKDELGQYYLVGVKQKIFVVLGVVCLIPLVSSVVMAVVSVVRGTGNEVFFIGCAIFLSLLCTVFFSCRERFIFGRNRIAHCVGWRGLSLSQVTFWLVSDCKLTVTPIIEYKKGCWLELSAKGERVWRNSIGNFEQTAELADFLGVQHGIEVFDHVSDWPNIQPLFSASDKVSVSAKSSANVYPLNASSQDAYLEYQVHGSLWRLLFAFPAAMIAATALYLFSVLSA</sequence>
<feature type="transmembrane region" description="Helical" evidence="1">
    <location>
        <begin position="217"/>
        <end position="237"/>
    </location>
</feature>
<evidence type="ECO:0000256" key="1">
    <source>
        <dbReference type="SAM" id="Phobius"/>
    </source>
</evidence>
<protein>
    <submittedName>
        <fullName evidence="2">Uncharacterized protein</fullName>
    </submittedName>
</protein>
<organism evidence="2 3">
    <name type="scientific">Enterovibrio nigricans DSM 22720</name>
    <dbReference type="NCBI Taxonomy" id="1121868"/>
    <lineage>
        <taxon>Bacteria</taxon>
        <taxon>Pseudomonadati</taxon>
        <taxon>Pseudomonadota</taxon>
        <taxon>Gammaproteobacteria</taxon>
        <taxon>Vibrionales</taxon>
        <taxon>Vibrionaceae</taxon>
        <taxon>Enterovibrio</taxon>
    </lineage>
</organism>
<name>A0A1T4UTM5_9GAMM</name>
<dbReference type="AlphaFoldDB" id="A0A1T4UTM5"/>
<proteinExistence type="predicted"/>
<keyword evidence="3" id="KW-1185">Reference proteome</keyword>
<dbReference type="EMBL" id="FUXU01000030">
    <property type="protein sequence ID" value="SKA56067.1"/>
    <property type="molecule type" value="Genomic_DNA"/>
</dbReference>
<feature type="transmembrane region" description="Helical" evidence="1">
    <location>
        <begin position="33"/>
        <end position="58"/>
    </location>
</feature>
<evidence type="ECO:0000313" key="3">
    <source>
        <dbReference type="Proteomes" id="UP000190162"/>
    </source>
</evidence>
<dbReference type="RefSeq" id="WP_078752837.1">
    <property type="nucleotide sequence ID" value="NZ_FUXU01000030.1"/>
</dbReference>
<keyword evidence="1" id="KW-1133">Transmembrane helix</keyword>
<accession>A0A1T4UTM5</accession>
<keyword evidence="1" id="KW-0472">Membrane</keyword>
<evidence type="ECO:0000313" key="2">
    <source>
        <dbReference type="EMBL" id="SKA56067.1"/>
    </source>
</evidence>
<feature type="transmembrane region" description="Helical" evidence="1">
    <location>
        <begin position="64"/>
        <end position="83"/>
    </location>
</feature>